<dbReference type="STRING" id="766136.BHF68_04655"/>
<dbReference type="InterPro" id="IPR045407">
    <property type="entry name" value="DUF6512"/>
</dbReference>
<name>A0A1E5G3F2_9FIRM</name>
<sequence length="177" mass="20489">MLTFTYIIIKSIVFLFLYTLFHFAHDYVRWPIFAISESIWEHLKIAYYVAILLAVGELFVVSVILDNTVSVTSLLFTRLIGALLVVPIIFLFFYFMYAAFGVIKHKVIKVVSVVTLTWAGGLCAYYFEVLAFQYPIEQNASPLIILVVLALMLLFLFVRFTKHIPKYPVFEEVVIKR</sequence>
<feature type="transmembrane region" description="Helical" evidence="1">
    <location>
        <begin position="71"/>
        <end position="95"/>
    </location>
</feature>
<evidence type="ECO:0000313" key="3">
    <source>
        <dbReference type="Proteomes" id="UP000094296"/>
    </source>
</evidence>
<keyword evidence="1" id="KW-0812">Transmembrane</keyword>
<dbReference type="OrthoDB" id="48209at2"/>
<dbReference type="AlphaFoldDB" id="A0A1E5G3F2"/>
<dbReference type="EMBL" id="MIJE01000011">
    <property type="protein sequence ID" value="OEF97500.1"/>
    <property type="molecule type" value="Genomic_DNA"/>
</dbReference>
<dbReference type="RefSeq" id="WP_069642898.1">
    <property type="nucleotide sequence ID" value="NZ_MIJE01000011.1"/>
</dbReference>
<reference evidence="2 3" key="1">
    <citation type="submission" date="2016-09" db="EMBL/GenBank/DDBJ databases">
        <title>Draft genome sequence for the type strain of Desulfuribacillus alkaliarsenatis AHT28, an obligately anaerobic, sulfidogenic bacterium isolated from Russian soda lake sediments.</title>
        <authorList>
            <person name="Abin C.A."/>
            <person name="Hollibaugh J.T."/>
        </authorList>
    </citation>
    <scope>NUCLEOTIDE SEQUENCE [LARGE SCALE GENOMIC DNA]</scope>
    <source>
        <strain evidence="2 3">AHT28</strain>
    </source>
</reference>
<keyword evidence="1" id="KW-1133">Transmembrane helix</keyword>
<evidence type="ECO:0000313" key="2">
    <source>
        <dbReference type="EMBL" id="OEF97500.1"/>
    </source>
</evidence>
<feature type="transmembrane region" description="Helical" evidence="1">
    <location>
        <begin position="107"/>
        <end position="127"/>
    </location>
</feature>
<feature type="transmembrane region" description="Helical" evidence="1">
    <location>
        <begin position="45"/>
        <end position="65"/>
    </location>
</feature>
<dbReference type="Proteomes" id="UP000094296">
    <property type="component" value="Unassembled WGS sequence"/>
</dbReference>
<evidence type="ECO:0000256" key="1">
    <source>
        <dbReference type="SAM" id="Phobius"/>
    </source>
</evidence>
<keyword evidence="3" id="KW-1185">Reference proteome</keyword>
<accession>A0A1E5G3F2</accession>
<comment type="caution">
    <text evidence="2">The sequence shown here is derived from an EMBL/GenBank/DDBJ whole genome shotgun (WGS) entry which is preliminary data.</text>
</comment>
<gene>
    <name evidence="2" type="ORF">BHF68_04655</name>
</gene>
<organism evidence="2 3">
    <name type="scientific">Desulfuribacillus alkaliarsenatis</name>
    <dbReference type="NCBI Taxonomy" id="766136"/>
    <lineage>
        <taxon>Bacteria</taxon>
        <taxon>Bacillati</taxon>
        <taxon>Bacillota</taxon>
        <taxon>Desulfuribacillia</taxon>
        <taxon>Desulfuribacillales</taxon>
        <taxon>Desulfuribacillaceae</taxon>
        <taxon>Desulfuribacillus</taxon>
    </lineage>
</organism>
<dbReference type="Pfam" id="PF20122">
    <property type="entry name" value="DUF6512"/>
    <property type="match status" value="1"/>
</dbReference>
<feature type="transmembrane region" description="Helical" evidence="1">
    <location>
        <begin position="139"/>
        <end position="158"/>
    </location>
</feature>
<protein>
    <submittedName>
        <fullName evidence="2">Uncharacterized protein</fullName>
    </submittedName>
</protein>
<feature type="transmembrane region" description="Helical" evidence="1">
    <location>
        <begin position="6"/>
        <end position="24"/>
    </location>
</feature>
<proteinExistence type="predicted"/>
<keyword evidence="1" id="KW-0472">Membrane</keyword>